<evidence type="ECO:0000256" key="1">
    <source>
        <dbReference type="ARBA" id="ARBA00022676"/>
    </source>
</evidence>
<keyword evidence="4" id="KW-0378">Hydrolase</keyword>
<dbReference type="Gene3D" id="2.115.10.20">
    <property type="entry name" value="Glycosyl hydrolase domain, family 43"/>
    <property type="match status" value="1"/>
</dbReference>
<dbReference type="GO" id="GO:0016798">
    <property type="term" value="F:hydrolase activity, acting on glycosyl bonds"/>
    <property type="evidence" value="ECO:0007669"/>
    <property type="project" value="UniProtKB-KW"/>
</dbReference>
<dbReference type="InterPro" id="IPR007184">
    <property type="entry name" value="Mannoside_phosphorylase"/>
</dbReference>
<keyword evidence="1" id="KW-0328">Glycosyltransferase</keyword>
<sequence>MSVKATRTGIVLRPDPTRVLFRPFELGSNTRVLKIIARVNALSEPEVEQKLGEVIREFGSRHYKLERFFLKRFDQLKPHLLTDEPQSLERKLLLGAYFTMEYSLESAALFNPSMVWHPDQTNVPPGYKRFVLSLRATGEGHISSISFRMGYIDEEGKIILRKPSRYVTSPEIVPNHQFNRAQFERKLYELHLSNSISEKMLAGLGEEFTLPELETQVKRITSQFRYNAEYETIASGLLGLARANYEVHFDEDQSLDEKCIFPTSPNETNGIEDARFVQFTDDNGEVTYYATYTAYNGRVTFPQLLETKDFTHFNINTLNGAEVSNKGMALFPRKINGKYAMISRQDGENIYLMYSDDLYFWQTKELILKPTYNWEFVQLGNCGSPIETEAGWLVLSHGVGPMRKYAIGAFLLDLNDPSKVIGRTKEPILSPDENEREGYVPNVVYSCGGLISGKELIIPYAMSDYASSFATVNIDELLNELTAGKPQTVGSVTSQEVA</sequence>
<keyword evidence="2" id="KW-0808">Transferase</keyword>
<keyword evidence="4" id="KW-0326">Glycosidase</keyword>
<reference evidence="4 5" key="1">
    <citation type="journal article" date="2012" name="J. Bacteriol.">
        <title>Genome Sequence of the Filamentous Bacterium Fibrisoma limi BUZ 3T.</title>
        <authorList>
            <person name="Filippini M."/>
            <person name="Qi W."/>
            <person name="Jaenicke S."/>
            <person name="Goesmann A."/>
            <person name="Smits T.H."/>
            <person name="Bagheri H.C."/>
        </authorList>
    </citation>
    <scope>NUCLEOTIDE SEQUENCE [LARGE SCALE GENOMIC DNA]</scope>
    <source>
        <strain evidence="5">BUZ 3T</strain>
    </source>
</reference>
<gene>
    <name evidence="4" type="ORF">BN8_03824</name>
</gene>
<dbReference type="EMBL" id="CAIT01000007">
    <property type="protein sequence ID" value="CCH54630.1"/>
    <property type="molecule type" value="Genomic_DNA"/>
</dbReference>
<dbReference type="Pfam" id="PF04041">
    <property type="entry name" value="Glyco_hydro_130"/>
    <property type="match status" value="1"/>
</dbReference>
<dbReference type="CDD" id="cd18613">
    <property type="entry name" value="GH130"/>
    <property type="match status" value="1"/>
</dbReference>
<organism evidence="4 5">
    <name type="scientific">Fibrisoma limi BUZ 3</name>
    <dbReference type="NCBI Taxonomy" id="1185876"/>
    <lineage>
        <taxon>Bacteria</taxon>
        <taxon>Pseudomonadati</taxon>
        <taxon>Bacteroidota</taxon>
        <taxon>Cytophagia</taxon>
        <taxon>Cytophagales</taxon>
        <taxon>Spirosomataceae</taxon>
        <taxon>Fibrisoma</taxon>
    </lineage>
</organism>
<dbReference type="SUPFAM" id="SSF75005">
    <property type="entry name" value="Arabinanase/levansucrase/invertase"/>
    <property type="match status" value="1"/>
</dbReference>
<dbReference type="AlphaFoldDB" id="I2GL54"/>
<dbReference type="PANTHER" id="PTHR34106">
    <property type="entry name" value="GLYCOSIDASE"/>
    <property type="match status" value="1"/>
</dbReference>
<dbReference type="RefSeq" id="WP_009283206.1">
    <property type="nucleotide sequence ID" value="NZ_CAIT01000007.1"/>
</dbReference>
<dbReference type="OrthoDB" id="9775877at2"/>
<proteinExistence type="inferred from homology"/>
<evidence type="ECO:0000256" key="3">
    <source>
        <dbReference type="ARBA" id="ARBA00024356"/>
    </source>
</evidence>
<accession>I2GL54</accession>
<name>I2GL54_9BACT</name>
<dbReference type="InterPro" id="IPR023296">
    <property type="entry name" value="Glyco_hydro_beta-prop_sf"/>
</dbReference>
<keyword evidence="5" id="KW-1185">Reference proteome</keyword>
<evidence type="ECO:0000313" key="4">
    <source>
        <dbReference type="EMBL" id="CCH54630.1"/>
    </source>
</evidence>
<evidence type="ECO:0000256" key="2">
    <source>
        <dbReference type="ARBA" id="ARBA00022679"/>
    </source>
</evidence>
<dbReference type="GO" id="GO:0016757">
    <property type="term" value="F:glycosyltransferase activity"/>
    <property type="evidence" value="ECO:0007669"/>
    <property type="project" value="UniProtKB-KW"/>
</dbReference>
<dbReference type="PANTHER" id="PTHR34106:SF4">
    <property type="entry name" value="BLL5143 PROTEIN"/>
    <property type="match status" value="1"/>
</dbReference>
<dbReference type="Proteomes" id="UP000009309">
    <property type="component" value="Unassembled WGS sequence"/>
</dbReference>
<dbReference type="eggNOG" id="COG2152">
    <property type="taxonomic scope" value="Bacteria"/>
</dbReference>
<comment type="caution">
    <text evidence="4">The sequence shown here is derived from an EMBL/GenBank/DDBJ whole genome shotgun (WGS) entry which is preliminary data.</text>
</comment>
<comment type="similarity">
    <text evidence="3">Belongs to the glycosyl hydrolase 130 family.</text>
</comment>
<protein>
    <submittedName>
        <fullName evidence="4">Glycosidase PH1107-related protein</fullName>
    </submittedName>
</protein>
<evidence type="ECO:0000313" key="5">
    <source>
        <dbReference type="Proteomes" id="UP000009309"/>
    </source>
</evidence>